<dbReference type="EMBL" id="VITV01000014">
    <property type="protein sequence ID" value="TWB67611.1"/>
    <property type="molecule type" value="Genomic_DNA"/>
</dbReference>
<gene>
    <name evidence="2" type="ORF">FBZ87_11440</name>
</gene>
<dbReference type="NCBIfam" id="TIGR01428">
    <property type="entry name" value="HAD_type_II"/>
    <property type="match status" value="1"/>
</dbReference>
<dbReference type="PRINTS" id="PR00413">
    <property type="entry name" value="HADHALOGNASE"/>
</dbReference>
<dbReference type="InterPro" id="IPR006439">
    <property type="entry name" value="HAD-SF_hydro_IA"/>
</dbReference>
<evidence type="ECO:0000313" key="3">
    <source>
        <dbReference type="Proteomes" id="UP000320516"/>
    </source>
</evidence>
<dbReference type="GO" id="GO:0019120">
    <property type="term" value="F:hydrolase activity, acting on acid halide bonds, in C-halide compounds"/>
    <property type="evidence" value="ECO:0007669"/>
    <property type="project" value="InterPro"/>
</dbReference>
<reference evidence="2 3" key="1">
    <citation type="submission" date="2019-06" db="EMBL/GenBank/DDBJ databases">
        <title>Genomic Encyclopedia of Type Strains, Phase IV (KMG-V): Genome sequencing to study the core and pangenomes of soil and plant-associated prokaryotes.</title>
        <authorList>
            <person name="Whitman W."/>
        </authorList>
    </citation>
    <scope>NUCLEOTIDE SEQUENCE [LARGE SCALE GENOMIC DNA]</scope>
    <source>
        <strain evidence="2 3">BR 12005</strain>
    </source>
</reference>
<keyword evidence="1" id="KW-0378">Hydrolase</keyword>
<dbReference type="Gene3D" id="1.10.150.750">
    <property type="match status" value="1"/>
</dbReference>
<organism evidence="2 3">
    <name type="scientific">Nitrospirillum amazonense</name>
    <dbReference type="NCBI Taxonomy" id="28077"/>
    <lineage>
        <taxon>Bacteria</taxon>
        <taxon>Pseudomonadati</taxon>
        <taxon>Pseudomonadota</taxon>
        <taxon>Alphaproteobacteria</taxon>
        <taxon>Rhodospirillales</taxon>
        <taxon>Azospirillaceae</taxon>
        <taxon>Nitrospirillum</taxon>
    </lineage>
</organism>
<accession>A0A560J8T4</accession>
<dbReference type="InterPro" id="IPR051540">
    <property type="entry name" value="S-2-haloacid_dehalogenase"/>
</dbReference>
<dbReference type="AlphaFoldDB" id="A0A560J8T4"/>
<dbReference type="Proteomes" id="UP000320516">
    <property type="component" value="Unassembled WGS sequence"/>
</dbReference>
<dbReference type="SFLD" id="SFLDS00003">
    <property type="entry name" value="Haloacid_Dehalogenase"/>
    <property type="match status" value="1"/>
</dbReference>
<dbReference type="InterPro" id="IPR036412">
    <property type="entry name" value="HAD-like_sf"/>
</dbReference>
<dbReference type="PANTHER" id="PTHR43316">
    <property type="entry name" value="HYDROLASE, HALOACID DELAHOGENASE-RELATED"/>
    <property type="match status" value="1"/>
</dbReference>
<dbReference type="InterPro" id="IPR023214">
    <property type="entry name" value="HAD_sf"/>
</dbReference>
<dbReference type="NCBIfam" id="TIGR01493">
    <property type="entry name" value="HAD-SF-IA-v2"/>
    <property type="match status" value="1"/>
</dbReference>
<dbReference type="SFLD" id="SFLDG01129">
    <property type="entry name" value="C1.5:_HAD__Beta-PGM__Phosphata"/>
    <property type="match status" value="1"/>
</dbReference>
<proteinExistence type="predicted"/>
<dbReference type="InterPro" id="IPR006328">
    <property type="entry name" value="2-HAD"/>
</dbReference>
<evidence type="ECO:0000256" key="1">
    <source>
        <dbReference type="ARBA" id="ARBA00022801"/>
    </source>
</evidence>
<sequence length="243" mass="27209">MNRAGRYADRKSKNLKRQGASMTVLRPKFITFDCYGTLINFEMAPVARTVYADRLAGEALEEFCRDFSAYRLDAVLGAWRPYRDVVVEALQRACKKAGVPYRDADGAALYAAIPTWNPHSDVVEPLKRVAAEFPLVILSNSMVDLIPHSVERLQAPFHTVCTAEEAQAYKPRMRAFEFMFDTLGCGPADVLHCSSSFRYDLMTAYDMGITMKAFVNRGHEPLNSYYQVHDIPNIGGLPALVGL</sequence>
<comment type="caution">
    <text evidence="2">The sequence shown here is derived from an EMBL/GenBank/DDBJ whole genome shotgun (WGS) entry which is preliminary data.</text>
</comment>
<name>A0A560J8T4_9PROT</name>
<dbReference type="PANTHER" id="PTHR43316:SF9">
    <property type="entry name" value="ACID DEHALOGENASE, PUTATIVE (AFU_ORTHOLOGUE AFUA_6G14460)-RELATED"/>
    <property type="match status" value="1"/>
</dbReference>
<dbReference type="Gene3D" id="3.40.50.1000">
    <property type="entry name" value="HAD superfamily/HAD-like"/>
    <property type="match status" value="1"/>
</dbReference>
<dbReference type="SUPFAM" id="SSF56784">
    <property type="entry name" value="HAD-like"/>
    <property type="match status" value="1"/>
</dbReference>
<evidence type="ECO:0000313" key="2">
    <source>
        <dbReference type="EMBL" id="TWB67611.1"/>
    </source>
</evidence>
<protein>
    <submittedName>
        <fullName evidence="2">2-haloacid dehalogenase</fullName>
    </submittedName>
</protein>
<dbReference type="Pfam" id="PF00702">
    <property type="entry name" value="Hydrolase"/>
    <property type="match status" value="1"/>
</dbReference>